<feature type="domain" description="UBC core" evidence="2">
    <location>
        <begin position="166"/>
        <end position="217"/>
    </location>
</feature>
<name>A0A8T0L735_PHAAN</name>
<feature type="compositionally biased region" description="Basic residues" evidence="1">
    <location>
        <begin position="325"/>
        <end position="336"/>
    </location>
</feature>
<sequence>MAAMEMKVRLGSENGEDEDGCAKLSSMEERRDEGCGGWCVFDDLRVRRVVSRRLAWLMVVEKRTVTLCDGGEMLVMRRRTRRWRSWWLRTLARRRRKVAAVLVEAPWWSVDAPTRKEGDDVLAVATTCGIGGSGGSGTAVAARVRVSVGIEGKAGCTRSTKKCSKKKTVDPDIKAVFVDSNIFKWKGWGPSETLYEGCEFQFTFSILEQYPLQPPRVVEMVNSDKSGRVVMAIDVVRMVIGDVVIKRTAMIGVDVVGQGGGTATAISGSLAVIGGRDCDGRGDDIVSGSRSNRDGENNKIVSVVFDSETNEPMGYLRRQNEGRDKRKSMKKGRKGGIKGTIGKGGNQALVTMPKPVNKTRPELQRALAEFDAGCPSLD</sequence>
<comment type="caution">
    <text evidence="3">The sequence shown here is derived from an EMBL/GenBank/DDBJ whole genome shotgun (WGS) entry which is preliminary data.</text>
</comment>
<gene>
    <name evidence="3" type="ORF">HKW66_Vig0025860</name>
</gene>
<dbReference type="EMBL" id="JABFOF010000001">
    <property type="protein sequence ID" value="KAG2407764.1"/>
    <property type="molecule type" value="Genomic_DNA"/>
</dbReference>
<dbReference type="InterPro" id="IPR000608">
    <property type="entry name" value="UBC"/>
</dbReference>
<organism evidence="3 4">
    <name type="scientific">Phaseolus angularis</name>
    <name type="common">Azuki bean</name>
    <name type="synonym">Vigna angularis</name>
    <dbReference type="NCBI Taxonomy" id="3914"/>
    <lineage>
        <taxon>Eukaryota</taxon>
        <taxon>Viridiplantae</taxon>
        <taxon>Streptophyta</taxon>
        <taxon>Embryophyta</taxon>
        <taxon>Tracheophyta</taxon>
        <taxon>Spermatophyta</taxon>
        <taxon>Magnoliopsida</taxon>
        <taxon>eudicotyledons</taxon>
        <taxon>Gunneridae</taxon>
        <taxon>Pentapetalae</taxon>
        <taxon>rosids</taxon>
        <taxon>fabids</taxon>
        <taxon>Fabales</taxon>
        <taxon>Fabaceae</taxon>
        <taxon>Papilionoideae</taxon>
        <taxon>50 kb inversion clade</taxon>
        <taxon>NPAAA clade</taxon>
        <taxon>indigoferoid/millettioid clade</taxon>
        <taxon>Phaseoleae</taxon>
        <taxon>Vigna</taxon>
    </lineage>
</organism>
<evidence type="ECO:0000256" key="1">
    <source>
        <dbReference type="SAM" id="MobiDB-lite"/>
    </source>
</evidence>
<proteinExistence type="predicted"/>
<dbReference type="Proteomes" id="UP000743370">
    <property type="component" value="Unassembled WGS sequence"/>
</dbReference>
<evidence type="ECO:0000313" key="3">
    <source>
        <dbReference type="EMBL" id="KAG2407764.1"/>
    </source>
</evidence>
<dbReference type="InterPro" id="IPR016135">
    <property type="entry name" value="UBQ-conjugating_enzyme/RWD"/>
</dbReference>
<dbReference type="CDD" id="cd00195">
    <property type="entry name" value="UBCc_UEV"/>
    <property type="match status" value="1"/>
</dbReference>
<reference evidence="3 4" key="1">
    <citation type="submission" date="2020-05" db="EMBL/GenBank/DDBJ databases">
        <title>Vigna angularis (adzuki bean) Var. LongXiaoDou No. 4 denovo assembly.</title>
        <authorList>
            <person name="Xiang H."/>
        </authorList>
    </citation>
    <scope>NUCLEOTIDE SEQUENCE [LARGE SCALE GENOMIC DNA]</scope>
    <source>
        <tissue evidence="3">Leaf</tissue>
    </source>
</reference>
<evidence type="ECO:0000313" key="4">
    <source>
        <dbReference type="Proteomes" id="UP000743370"/>
    </source>
</evidence>
<evidence type="ECO:0000259" key="2">
    <source>
        <dbReference type="Pfam" id="PF00179"/>
    </source>
</evidence>
<dbReference type="SUPFAM" id="SSF54495">
    <property type="entry name" value="UBC-like"/>
    <property type="match status" value="1"/>
</dbReference>
<dbReference type="Gene3D" id="3.10.110.10">
    <property type="entry name" value="Ubiquitin Conjugating Enzyme"/>
    <property type="match status" value="1"/>
</dbReference>
<dbReference type="AlphaFoldDB" id="A0A8T0L735"/>
<feature type="region of interest" description="Disordered" evidence="1">
    <location>
        <begin position="317"/>
        <end position="356"/>
    </location>
</feature>
<dbReference type="Pfam" id="PF00179">
    <property type="entry name" value="UQ_con"/>
    <property type="match status" value="1"/>
</dbReference>
<accession>A0A8T0L735</accession>
<protein>
    <recommendedName>
        <fullName evidence="2">UBC core domain-containing protein</fullName>
    </recommendedName>
</protein>